<evidence type="ECO:0000313" key="2">
    <source>
        <dbReference type="Proteomes" id="UP001487740"/>
    </source>
</evidence>
<protein>
    <submittedName>
        <fullName evidence="1">Uncharacterized protein</fullName>
    </submittedName>
</protein>
<organism evidence="1 2">
    <name type="scientific">Scylla paramamosain</name>
    <name type="common">Mud crab</name>
    <dbReference type="NCBI Taxonomy" id="85552"/>
    <lineage>
        <taxon>Eukaryota</taxon>
        <taxon>Metazoa</taxon>
        <taxon>Ecdysozoa</taxon>
        <taxon>Arthropoda</taxon>
        <taxon>Crustacea</taxon>
        <taxon>Multicrustacea</taxon>
        <taxon>Malacostraca</taxon>
        <taxon>Eumalacostraca</taxon>
        <taxon>Eucarida</taxon>
        <taxon>Decapoda</taxon>
        <taxon>Pleocyemata</taxon>
        <taxon>Brachyura</taxon>
        <taxon>Eubrachyura</taxon>
        <taxon>Portunoidea</taxon>
        <taxon>Portunidae</taxon>
        <taxon>Portuninae</taxon>
        <taxon>Scylla</taxon>
    </lineage>
</organism>
<proteinExistence type="predicted"/>
<keyword evidence="2" id="KW-1185">Reference proteome</keyword>
<comment type="caution">
    <text evidence="1">The sequence shown here is derived from an EMBL/GenBank/DDBJ whole genome shotgun (WGS) entry which is preliminary data.</text>
</comment>
<evidence type="ECO:0000313" key="1">
    <source>
        <dbReference type="EMBL" id="KAK8405610.1"/>
    </source>
</evidence>
<reference evidence="1 2" key="1">
    <citation type="submission" date="2023-03" db="EMBL/GenBank/DDBJ databases">
        <title>High-quality genome of Scylla paramamosain provides insights in environmental adaptation.</title>
        <authorList>
            <person name="Zhang L."/>
        </authorList>
    </citation>
    <scope>NUCLEOTIDE SEQUENCE [LARGE SCALE GENOMIC DNA]</scope>
    <source>
        <strain evidence="1">LZ_2023a</strain>
        <tissue evidence="1">Muscle</tissue>
    </source>
</reference>
<dbReference type="AlphaFoldDB" id="A0AAW0V024"/>
<name>A0AAW0V024_SCYPA</name>
<gene>
    <name evidence="1" type="ORF">O3P69_001848</name>
</gene>
<dbReference type="EMBL" id="JARAKH010000003">
    <property type="protein sequence ID" value="KAK8405610.1"/>
    <property type="molecule type" value="Genomic_DNA"/>
</dbReference>
<dbReference type="Proteomes" id="UP001487740">
    <property type="component" value="Unassembled WGS sequence"/>
</dbReference>
<accession>A0AAW0V024</accession>
<sequence>MPQPAAPLPLQGVAVIKYSFACLPASSTPLCPCGWYSLIPYDGGLVHHFGRQLSTFAMTTPLCCSCSHALKAPLKAWAIFELVPFTTLATNYTPCFPVGAQPGMVEHWGVTTEAKTGVSAGGFSAL</sequence>